<gene>
    <name evidence="1" type="ORF">UFOPK1599_00597</name>
    <name evidence="2" type="ORF">UFOPK1894_00685</name>
    <name evidence="3" type="ORF">UFOPK2139_00221</name>
    <name evidence="4" type="ORF">UFOPK2179_00663</name>
</gene>
<organism evidence="1">
    <name type="scientific">freshwater metagenome</name>
    <dbReference type="NCBI Taxonomy" id="449393"/>
    <lineage>
        <taxon>unclassified sequences</taxon>
        <taxon>metagenomes</taxon>
        <taxon>ecological metagenomes</taxon>
    </lineage>
</organism>
<dbReference type="AlphaFoldDB" id="A0A6J6DC60"/>
<dbReference type="EMBL" id="CAEZVR010000026">
    <property type="protein sequence ID" value="CAB4630925.1"/>
    <property type="molecule type" value="Genomic_DNA"/>
</dbReference>
<evidence type="ECO:0000313" key="3">
    <source>
        <dbReference type="EMBL" id="CAB4630925.1"/>
    </source>
</evidence>
<dbReference type="EMBL" id="CAEZWC010000075">
    <property type="protein sequence ID" value="CAB4649723.1"/>
    <property type="molecule type" value="Genomic_DNA"/>
</dbReference>
<reference evidence="1" key="1">
    <citation type="submission" date="2020-05" db="EMBL/GenBank/DDBJ databases">
        <authorList>
            <person name="Chiriac C."/>
            <person name="Salcher M."/>
            <person name="Ghai R."/>
            <person name="Kavagutti S V."/>
        </authorList>
    </citation>
    <scope>NUCLEOTIDE SEQUENCE</scope>
</reference>
<name>A0A6J6DC60_9ZZZZ</name>
<sequence>MKLKRGFGRKDKIVIEHVDLDQLNLIVDGEKLTEARAAVMGAELAKKAHQILSVRQQR</sequence>
<evidence type="ECO:0000313" key="4">
    <source>
        <dbReference type="EMBL" id="CAB4649723.1"/>
    </source>
</evidence>
<proteinExistence type="predicted"/>
<dbReference type="EMBL" id="CAEZTE010000022">
    <property type="protein sequence ID" value="CAB4561600.1"/>
    <property type="molecule type" value="Genomic_DNA"/>
</dbReference>
<evidence type="ECO:0000313" key="1">
    <source>
        <dbReference type="EMBL" id="CAB4561600.1"/>
    </source>
</evidence>
<protein>
    <submittedName>
        <fullName evidence="1">Unannotated protein</fullName>
    </submittedName>
</protein>
<accession>A0A6J6DC60</accession>
<dbReference type="EMBL" id="CAEZVA010000048">
    <property type="protein sequence ID" value="CAB4616886.1"/>
    <property type="molecule type" value="Genomic_DNA"/>
</dbReference>
<evidence type="ECO:0000313" key="2">
    <source>
        <dbReference type="EMBL" id="CAB4616886.1"/>
    </source>
</evidence>